<name>A0ABQ9ZWM5_9CRUS</name>
<evidence type="ECO:0000313" key="3">
    <source>
        <dbReference type="Proteomes" id="UP001234178"/>
    </source>
</evidence>
<protein>
    <submittedName>
        <fullName evidence="2">Uncharacterized protein</fullName>
    </submittedName>
</protein>
<proteinExistence type="predicted"/>
<sequence length="102" mass="10801">MASKEKVMTTQSLQQTRLPLPTSPISVITCPDIKSSVSIEQVGLGPGSRKPGLPGVRRQKKSPMSDPGSLFAKVGRLGGFDGQERKTLIGILAKQVGTDVID</sequence>
<dbReference type="EMBL" id="JAOYFB010000005">
    <property type="protein sequence ID" value="KAK4017310.1"/>
    <property type="molecule type" value="Genomic_DNA"/>
</dbReference>
<organism evidence="2 3">
    <name type="scientific">Daphnia magna</name>
    <dbReference type="NCBI Taxonomy" id="35525"/>
    <lineage>
        <taxon>Eukaryota</taxon>
        <taxon>Metazoa</taxon>
        <taxon>Ecdysozoa</taxon>
        <taxon>Arthropoda</taxon>
        <taxon>Crustacea</taxon>
        <taxon>Branchiopoda</taxon>
        <taxon>Diplostraca</taxon>
        <taxon>Cladocera</taxon>
        <taxon>Anomopoda</taxon>
        <taxon>Daphniidae</taxon>
        <taxon>Daphnia</taxon>
    </lineage>
</organism>
<feature type="region of interest" description="Disordered" evidence="1">
    <location>
        <begin position="41"/>
        <end position="69"/>
    </location>
</feature>
<evidence type="ECO:0000256" key="1">
    <source>
        <dbReference type="SAM" id="MobiDB-lite"/>
    </source>
</evidence>
<gene>
    <name evidence="2" type="ORF">OUZ56_032257</name>
</gene>
<accession>A0ABQ9ZWM5</accession>
<keyword evidence="3" id="KW-1185">Reference proteome</keyword>
<reference evidence="2 3" key="1">
    <citation type="journal article" date="2023" name="Nucleic Acids Res.">
        <title>The hologenome of Daphnia magna reveals possible DNA methylation and microbiome-mediated evolution of the host genome.</title>
        <authorList>
            <person name="Chaturvedi A."/>
            <person name="Li X."/>
            <person name="Dhandapani V."/>
            <person name="Marshall H."/>
            <person name="Kissane S."/>
            <person name="Cuenca-Cambronero M."/>
            <person name="Asole G."/>
            <person name="Calvet F."/>
            <person name="Ruiz-Romero M."/>
            <person name="Marangio P."/>
            <person name="Guigo R."/>
            <person name="Rago D."/>
            <person name="Mirbahai L."/>
            <person name="Eastwood N."/>
            <person name="Colbourne J.K."/>
            <person name="Zhou J."/>
            <person name="Mallon E."/>
            <person name="Orsini L."/>
        </authorList>
    </citation>
    <scope>NUCLEOTIDE SEQUENCE [LARGE SCALE GENOMIC DNA]</scope>
    <source>
        <strain evidence="2">LRV0_1</strain>
    </source>
</reference>
<evidence type="ECO:0000313" key="2">
    <source>
        <dbReference type="EMBL" id="KAK4017310.1"/>
    </source>
</evidence>
<comment type="caution">
    <text evidence="2">The sequence shown here is derived from an EMBL/GenBank/DDBJ whole genome shotgun (WGS) entry which is preliminary data.</text>
</comment>
<dbReference type="Proteomes" id="UP001234178">
    <property type="component" value="Unassembled WGS sequence"/>
</dbReference>